<evidence type="ECO:0000256" key="1">
    <source>
        <dbReference type="SAM" id="MobiDB-lite"/>
    </source>
</evidence>
<reference evidence="2" key="1">
    <citation type="journal article" date="2013" name="Genome Biol.">
        <title>Comparative genomics of the core and accessory genomes of 48 Sinorhizobium strains comprising five genospecies.</title>
        <authorList>
            <person name="Sugawara M."/>
            <person name="Epstein B."/>
            <person name="Badgley B.D."/>
            <person name="Unno T."/>
            <person name="Xu L."/>
            <person name="Reese J."/>
            <person name="Gyaneshwar P."/>
            <person name="Denny R."/>
            <person name="Mudge J."/>
            <person name="Bharti A.K."/>
            <person name="Farmer A.D."/>
            <person name="May G.D."/>
            <person name="Woodward J.E."/>
            <person name="Medigue C."/>
            <person name="Vallenet D."/>
            <person name="Lajus A."/>
            <person name="Rouy Z."/>
            <person name="Martinez-Vaz B."/>
            <person name="Tiffin P."/>
            <person name="Young N.D."/>
            <person name="Sadowsky M.J."/>
        </authorList>
    </citation>
    <scope>NUCLEOTIDE SEQUENCE</scope>
    <source>
        <strain evidence="2">M30</strain>
    </source>
</reference>
<feature type="region of interest" description="Disordered" evidence="1">
    <location>
        <begin position="1"/>
        <end position="22"/>
    </location>
</feature>
<organism evidence="2">
    <name type="scientific">Rhizobium meliloti</name>
    <name type="common">Ensifer meliloti</name>
    <name type="synonym">Sinorhizobium meliloti</name>
    <dbReference type="NCBI Taxonomy" id="382"/>
    <lineage>
        <taxon>Bacteria</taxon>
        <taxon>Pseudomonadati</taxon>
        <taxon>Pseudomonadota</taxon>
        <taxon>Alphaproteobacteria</taxon>
        <taxon>Hyphomicrobiales</taxon>
        <taxon>Rhizobiaceae</taxon>
        <taxon>Sinorhizobium/Ensifer group</taxon>
        <taxon>Sinorhizobium</taxon>
    </lineage>
</organism>
<dbReference type="GO" id="GO:0016853">
    <property type="term" value="F:isomerase activity"/>
    <property type="evidence" value="ECO:0007669"/>
    <property type="project" value="UniProtKB-KW"/>
</dbReference>
<accession>A0A6A7ZN21</accession>
<comment type="caution">
    <text evidence="2">The sequence shown here is derived from an EMBL/GenBank/DDBJ whole genome shotgun (WGS) entry which is preliminary data.</text>
</comment>
<name>A0A6A7ZN21_RHIML</name>
<feature type="compositionally biased region" description="Basic and acidic residues" evidence="1">
    <location>
        <begin position="1"/>
        <end position="10"/>
    </location>
</feature>
<gene>
    <name evidence="2" type="ORF">GHK45_05470</name>
</gene>
<evidence type="ECO:0000313" key="2">
    <source>
        <dbReference type="EMBL" id="MQW03281.1"/>
    </source>
</evidence>
<dbReference type="EMBL" id="WISP01000047">
    <property type="protein sequence ID" value="MQW03281.1"/>
    <property type="molecule type" value="Genomic_DNA"/>
</dbReference>
<proteinExistence type="predicted"/>
<dbReference type="AlphaFoldDB" id="A0A6A7ZN21"/>
<protein>
    <submittedName>
        <fullName evidence="2">Mannose-6-phosphate isomerase</fullName>
    </submittedName>
</protein>
<keyword evidence="2" id="KW-0413">Isomerase</keyword>
<sequence length="22" mass="2586">DVDPVEKPEEVYWVDPIHKHPG</sequence>
<feature type="non-terminal residue" evidence="2">
    <location>
        <position position="1"/>
    </location>
</feature>